<sequence>MNKIQRKQNSNQSYVKKIKKLGRKINIDKEIFSHSMSISSIEHLSNEIFYEIFDYIDGIDIYEAFSNLNSHFQQLLNSSSLSLKIKLRSSTLNQIFMKNYQQILLHNKSQIFSINVWLSTLNNQFFTLFPIDLSFNHLKSLIIEGLEPNILNSFLTNLAYLPCLSSLTIKRWNRFTNLNGIYQLVFALPTLRYNKFSLNDNKSSISLPTATNNKQLSTIEHLIINHSCKFNELFAILSYTSQLHRLHFRDTDDDDTNIGVMLPITLLNFTHLSLRIYSTTFDNFEIFIRKIHSKLKFLHVIIRSDNIDYLDANRWQQLILQYLPQLEKFYFDYYIVFEDDIEPSIYIGESNQFSSSFWIDRQWIFESKIRMYEIIYSIRPYTKKWYEYVQHEIVNSSIQLFQSAQLELTFIFYGAELKFLISNINLVLTVADIYHLNIFDRTISVGVLIQIIYFLPKLISLKICSLSFSQSRNLLKKQIERFLQISERSKITKVYFETTSDIEEVYFLMLLCPHMNYLQINSINNINIKLFIRNILIKINNNCNEYLRLLFIHIPTADNQMIIELKKMISMKKLLVDYEIKRVVDHIYLQWR</sequence>
<dbReference type="AlphaFoldDB" id="A0A819TKA9"/>
<protein>
    <recommendedName>
        <fullName evidence="3">F-box domain-containing protein</fullName>
    </recommendedName>
</protein>
<evidence type="ECO:0000313" key="2">
    <source>
        <dbReference type="Proteomes" id="UP000663836"/>
    </source>
</evidence>
<reference evidence="1" key="1">
    <citation type="submission" date="2021-02" db="EMBL/GenBank/DDBJ databases">
        <authorList>
            <person name="Nowell W R."/>
        </authorList>
    </citation>
    <scope>NUCLEOTIDE SEQUENCE</scope>
</reference>
<accession>A0A819TKA9</accession>
<name>A0A819TKA9_9BILA</name>
<gene>
    <name evidence="1" type="ORF">JBS370_LOCUS30631</name>
</gene>
<evidence type="ECO:0000313" key="1">
    <source>
        <dbReference type="EMBL" id="CAF4079713.1"/>
    </source>
</evidence>
<dbReference type="Proteomes" id="UP000663836">
    <property type="component" value="Unassembled WGS sequence"/>
</dbReference>
<proteinExistence type="predicted"/>
<evidence type="ECO:0008006" key="3">
    <source>
        <dbReference type="Google" id="ProtNLM"/>
    </source>
</evidence>
<comment type="caution">
    <text evidence="1">The sequence shown here is derived from an EMBL/GenBank/DDBJ whole genome shotgun (WGS) entry which is preliminary data.</text>
</comment>
<organism evidence="1 2">
    <name type="scientific">Rotaria sordida</name>
    <dbReference type="NCBI Taxonomy" id="392033"/>
    <lineage>
        <taxon>Eukaryota</taxon>
        <taxon>Metazoa</taxon>
        <taxon>Spiralia</taxon>
        <taxon>Gnathifera</taxon>
        <taxon>Rotifera</taxon>
        <taxon>Eurotatoria</taxon>
        <taxon>Bdelloidea</taxon>
        <taxon>Philodinida</taxon>
        <taxon>Philodinidae</taxon>
        <taxon>Rotaria</taxon>
    </lineage>
</organism>
<dbReference type="EMBL" id="CAJOBD010007162">
    <property type="protein sequence ID" value="CAF4079713.1"/>
    <property type="molecule type" value="Genomic_DNA"/>
</dbReference>